<evidence type="ECO:0000313" key="3">
    <source>
        <dbReference type="Proteomes" id="UP000579153"/>
    </source>
</evidence>
<organism evidence="2 3">
    <name type="scientific">Nonomuraea jabiensis</name>
    <dbReference type="NCBI Taxonomy" id="882448"/>
    <lineage>
        <taxon>Bacteria</taxon>
        <taxon>Bacillati</taxon>
        <taxon>Actinomycetota</taxon>
        <taxon>Actinomycetes</taxon>
        <taxon>Streptosporangiales</taxon>
        <taxon>Streptosporangiaceae</taxon>
        <taxon>Nonomuraea</taxon>
    </lineage>
</organism>
<evidence type="ECO:0000259" key="1">
    <source>
        <dbReference type="Pfam" id="PF01738"/>
    </source>
</evidence>
<comment type="caution">
    <text evidence="2">The sequence shown here is derived from an EMBL/GenBank/DDBJ whole genome shotgun (WGS) entry which is preliminary data.</text>
</comment>
<reference evidence="2 3" key="1">
    <citation type="submission" date="2020-08" db="EMBL/GenBank/DDBJ databases">
        <title>Sequencing the genomes of 1000 actinobacteria strains.</title>
        <authorList>
            <person name="Klenk H.-P."/>
        </authorList>
    </citation>
    <scope>NUCLEOTIDE SEQUENCE [LARGE SCALE GENOMIC DNA]</scope>
    <source>
        <strain evidence="2 3">DSM 45507</strain>
    </source>
</reference>
<dbReference type="AlphaFoldDB" id="A0A7W9LGL3"/>
<evidence type="ECO:0000313" key="2">
    <source>
        <dbReference type="EMBL" id="MBB5782968.1"/>
    </source>
</evidence>
<dbReference type="InterPro" id="IPR051049">
    <property type="entry name" value="Dienelactone_hydrolase-like"/>
</dbReference>
<dbReference type="EC" id="3.1.1.45" evidence="2"/>
<name>A0A7W9LGL3_9ACTN</name>
<sequence length="244" mass="26160">MRQDVRVPLPDGGSLAATVALPQGTAPAAGWPGVVVLHEIYGIEPDMLDVVDLFAEHGYAAVLPDLYSHGTRVGCLARAMHQFVTEKPGRPAADIDATRQWLAARDDVDGGRLGVIGFCMGGGFALAYAASAPPGVRAASVNYGAVPRDQERLRPVCPVVGSYGGRDQGFGRHGTRLREHMRALGIEHDVEIYPDAGHSFMTDGHHPVAKLALFPLRHGLVRAAADDAWRRTFAFFDRYVAGGE</sequence>
<dbReference type="Gene3D" id="3.40.50.1820">
    <property type="entry name" value="alpha/beta hydrolase"/>
    <property type="match status" value="1"/>
</dbReference>
<dbReference type="RefSeq" id="WP_185075991.1">
    <property type="nucleotide sequence ID" value="NZ_JACHMB010000001.1"/>
</dbReference>
<dbReference type="PANTHER" id="PTHR46623:SF6">
    <property type="entry name" value="ALPHA_BETA-HYDROLASES SUPERFAMILY PROTEIN"/>
    <property type="match status" value="1"/>
</dbReference>
<dbReference type="Pfam" id="PF01738">
    <property type="entry name" value="DLH"/>
    <property type="match status" value="1"/>
</dbReference>
<dbReference type="SUPFAM" id="SSF53474">
    <property type="entry name" value="alpha/beta-Hydrolases"/>
    <property type="match status" value="1"/>
</dbReference>
<keyword evidence="3" id="KW-1185">Reference proteome</keyword>
<gene>
    <name evidence="2" type="ORF">HD596_009724</name>
</gene>
<keyword evidence="2" id="KW-0378">Hydrolase</keyword>
<dbReference type="Proteomes" id="UP000579153">
    <property type="component" value="Unassembled WGS sequence"/>
</dbReference>
<dbReference type="GO" id="GO:0008806">
    <property type="term" value="F:carboxymethylenebutenolidase activity"/>
    <property type="evidence" value="ECO:0007669"/>
    <property type="project" value="UniProtKB-EC"/>
</dbReference>
<dbReference type="PANTHER" id="PTHR46623">
    <property type="entry name" value="CARBOXYMETHYLENEBUTENOLIDASE-RELATED"/>
    <property type="match status" value="1"/>
</dbReference>
<dbReference type="EMBL" id="JACHMB010000001">
    <property type="protein sequence ID" value="MBB5782968.1"/>
    <property type="molecule type" value="Genomic_DNA"/>
</dbReference>
<feature type="domain" description="Dienelactone hydrolase" evidence="1">
    <location>
        <begin position="19"/>
        <end position="239"/>
    </location>
</feature>
<dbReference type="InterPro" id="IPR002925">
    <property type="entry name" value="Dienelactn_hydro"/>
</dbReference>
<protein>
    <submittedName>
        <fullName evidence="2">Carboxymethylenebutenolidase</fullName>
        <ecNumber evidence="2">3.1.1.45</ecNumber>
    </submittedName>
</protein>
<proteinExistence type="predicted"/>
<dbReference type="InterPro" id="IPR029058">
    <property type="entry name" value="AB_hydrolase_fold"/>
</dbReference>
<accession>A0A7W9LGL3</accession>